<gene>
    <name evidence="2" type="ORF">DEO72_LG11g238</name>
</gene>
<dbReference type="EMBL" id="CP039355">
    <property type="protein sequence ID" value="QCE13245.1"/>
    <property type="molecule type" value="Genomic_DNA"/>
</dbReference>
<proteinExistence type="predicted"/>
<reference evidence="2 3" key="1">
    <citation type="submission" date="2019-04" db="EMBL/GenBank/DDBJ databases">
        <title>An improved genome assembly and genetic linkage map for asparagus bean, Vigna unguiculata ssp. sesquipedialis.</title>
        <authorList>
            <person name="Xia Q."/>
            <person name="Zhang R."/>
            <person name="Dong Y."/>
        </authorList>
    </citation>
    <scope>NUCLEOTIDE SEQUENCE [LARGE SCALE GENOMIC DNA]</scope>
    <source>
        <tissue evidence="2">Leaf</tissue>
    </source>
</reference>
<evidence type="ECO:0000256" key="1">
    <source>
        <dbReference type="SAM" id="MobiDB-lite"/>
    </source>
</evidence>
<dbReference type="AlphaFoldDB" id="A0A4D6NM33"/>
<dbReference type="Proteomes" id="UP000501690">
    <property type="component" value="Linkage Group LG11"/>
</dbReference>
<sequence length="216" mass="24451">MYSERLNHRGNPYQAPTPTQAGASPSGFRSTPTKHRVWTNGVFTRPFPGIPTIIDSLHPYTHYNFTLGFPLKSHSTSSLHAYIHPITSFNSSMGQKEQPERILAQARLACSGEIRYLAQATPARLGETSHRNRSASPDAFAQARVTRLGENTRLHTCSHMQQTRFEHSTSSQQQKGIPPIVELKRIEMVGVTYMEKKDELKLRGEILNLTWVWILQ</sequence>
<keyword evidence="3" id="KW-1185">Reference proteome</keyword>
<protein>
    <submittedName>
        <fullName evidence="2">Uncharacterized protein</fullName>
    </submittedName>
</protein>
<organism evidence="2 3">
    <name type="scientific">Vigna unguiculata</name>
    <name type="common">Cowpea</name>
    <dbReference type="NCBI Taxonomy" id="3917"/>
    <lineage>
        <taxon>Eukaryota</taxon>
        <taxon>Viridiplantae</taxon>
        <taxon>Streptophyta</taxon>
        <taxon>Embryophyta</taxon>
        <taxon>Tracheophyta</taxon>
        <taxon>Spermatophyta</taxon>
        <taxon>Magnoliopsida</taxon>
        <taxon>eudicotyledons</taxon>
        <taxon>Gunneridae</taxon>
        <taxon>Pentapetalae</taxon>
        <taxon>rosids</taxon>
        <taxon>fabids</taxon>
        <taxon>Fabales</taxon>
        <taxon>Fabaceae</taxon>
        <taxon>Papilionoideae</taxon>
        <taxon>50 kb inversion clade</taxon>
        <taxon>NPAAA clade</taxon>
        <taxon>indigoferoid/millettioid clade</taxon>
        <taxon>Phaseoleae</taxon>
        <taxon>Vigna</taxon>
    </lineage>
</organism>
<feature type="region of interest" description="Disordered" evidence="1">
    <location>
        <begin position="1"/>
        <end position="32"/>
    </location>
</feature>
<evidence type="ECO:0000313" key="2">
    <source>
        <dbReference type="EMBL" id="QCE13245.1"/>
    </source>
</evidence>
<name>A0A4D6NM33_VIGUN</name>
<accession>A0A4D6NM33</accession>
<evidence type="ECO:0000313" key="3">
    <source>
        <dbReference type="Proteomes" id="UP000501690"/>
    </source>
</evidence>
<feature type="compositionally biased region" description="Polar residues" evidence="1">
    <location>
        <begin position="14"/>
        <end position="31"/>
    </location>
</feature>